<dbReference type="EMBL" id="GBXM01047040">
    <property type="protein sequence ID" value="JAH61537.1"/>
    <property type="molecule type" value="Transcribed_RNA"/>
</dbReference>
<organism evidence="1">
    <name type="scientific">Anguilla anguilla</name>
    <name type="common">European freshwater eel</name>
    <name type="synonym">Muraena anguilla</name>
    <dbReference type="NCBI Taxonomy" id="7936"/>
    <lineage>
        <taxon>Eukaryota</taxon>
        <taxon>Metazoa</taxon>
        <taxon>Chordata</taxon>
        <taxon>Craniata</taxon>
        <taxon>Vertebrata</taxon>
        <taxon>Euteleostomi</taxon>
        <taxon>Actinopterygii</taxon>
        <taxon>Neopterygii</taxon>
        <taxon>Teleostei</taxon>
        <taxon>Anguilliformes</taxon>
        <taxon>Anguillidae</taxon>
        <taxon>Anguilla</taxon>
    </lineage>
</organism>
<reference evidence="1" key="1">
    <citation type="submission" date="2014-11" db="EMBL/GenBank/DDBJ databases">
        <authorList>
            <person name="Amaro Gonzalez C."/>
        </authorList>
    </citation>
    <scope>NUCLEOTIDE SEQUENCE</scope>
</reference>
<sequence>MIYPLSPSVGDATADFVSPCSAAQHTWHRNSGGFDTMGSIHMLEQYFNRMSHPPRCPYFLH</sequence>
<dbReference type="AlphaFoldDB" id="A0A0E9U724"/>
<proteinExistence type="predicted"/>
<accession>A0A0E9U724</accession>
<protein>
    <submittedName>
        <fullName evidence="1">Uncharacterized protein</fullName>
    </submittedName>
</protein>
<evidence type="ECO:0000313" key="1">
    <source>
        <dbReference type="EMBL" id="JAH61537.1"/>
    </source>
</evidence>
<reference evidence="1" key="2">
    <citation type="journal article" date="2015" name="Fish Shellfish Immunol.">
        <title>Early steps in the European eel (Anguilla anguilla)-Vibrio vulnificus interaction in the gills: Role of the RtxA13 toxin.</title>
        <authorList>
            <person name="Callol A."/>
            <person name="Pajuelo D."/>
            <person name="Ebbesson L."/>
            <person name="Teles M."/>
            <person name="MacKenzie S."/>
            <person name="Amaro C."/>
        </authorList>
    </citation>
    <scope>NUCLEOTIDE SEQUENCE</scope>
</reference>
<name>A0A0E9U724_ANGAN</name>